<sequence>MFLLDHSSLGWSSQQIPRACSWPALRWANLQALKEEHGDSLVSVRIGPRSSVQRTPWEGQCERVSGIRLADFCSWLSGEDVPSIPFPQASSWGYCGYQHFEELFKDLKDCNRTSADFSQLLTQEKRPISVPGAPTLWLGSHGARTPIFDRLSTYSFKKLACCGPAGQMAEAPVATAGDDDQLDEKALAALIKATGGRRGSTGQKKQICADCGGVITTLLLSGGEYADGCDTCWKANGYEGDPPCNLKKSQFQQKAQKQMEKAQRRRDQKTPAEVQAEKLQFARQQKLEELKAKSPLKQALVSLIQHIEDQSLSELELFHEIDQNGDGILTRGEMAAALRRLACPLSPSELDGVLRCFDADNSGSIDFAEFYQLLREESHWIEQREITKEDPRLCGFAIGDRVRLKCRLFSDLSKASLLKDDFQVTAGKVMGPGKKQGIITIDLDKGGGEMTVKAELLQKLTATKGHHHGCLCEVCFIECYGTDYFGYPPDDEENPYEPQSPRSAQSPSGGMSPMSAGRSGFSPGSSPRSPASPVRKTFPRQCHQDAYGQNLVAQIAGEKLWLLFPPSSTWLGQHRLPYEDSSTFTDVDPLIQLPPGCTGVGAILKPGDVLAVPRHWFHAVECMSNWSLSVNQWLDAAGDEEQRVHEAVARCLATPLVEARPENWWLNPDEELLETSDNLEFLASALQVASDDDQGPPVEAVQAALLRAATHPEVVSLIVRRVKEDLAVCHQKLRPIIATIHKLEMLHSCLGSDCRTRPCTPLAPPSRSGRQQGATAWARLRVRESCSLRSSASALGLFAPFACQAFLAGRRRSRCIPTRHRHPRLRLFSSVISEEQQTASEVLVDFQTFWRWIVLLERRRQGTRVLRTYREIGRRVKTIMRRLRARGVEVCFLTASGTSDHPAGHGEEKDAMFRLAEEQVEASLGDRCVWRVVDQSPSELLERLVKDKPLSAVVGDVSALFARAESRASVFTMARPRRPGALDVLGSLGSRVRASRALSFGLAGILFALSLSASEGFGFLGPRRTVLTSLAAPLVAPGVAWAESLELKSPKSIKELAAGSKKLEDALRLGRPVVVDFSAAWCGDCKAMAPKLQKIREEASKEVEFVTLDVSFAGPGQDMPSTFPYDKDTDRWARKFKVDGLPHVALVDSSHRVQTALVGDVPYDIMQADVEALRKGKEVPFVMYDAFKNKPSNDILAN</sequence>
<feature type="domain" description="Thioredoxin" evidence="8">
    <location>
        <begin position="1030"/>
        <end position="1175"/>
    </location>
</feature>
<dbReference type="PANTHER" id="PTHR12461:SF43">
    <property type="entry name" value="HSPB1-ASSOCIATED PROTEIN 1"/>
    <property type="match status" value="1"/>
</dbReference>
<dbReference type="InterPro" id="IPR041667">
    <property type="entry name" value="Cupin_8"/>
</dbReference>
<feature type="region of interest" description="Disordered" evidence="5">
    <location>
        <begin position="490"/>
        <end position="537"/>
    </location>
</feature>
<evidence type="ECO:0000259" key="7">
    <source>
        <dbReference type="PROSITE" id="PS51184"/>
    </source>
</evidence>
<dbReference type="SUPFAM" id="SSF51197">
    <property type="entry name" value="Clavaminate synthase-like"/>
    <property type="match status" value="1"/>
</dbReference>
<name>A0A1Q9DLP6_SYMMI</name>
<evidence type="ECO:0000256" key="4">
    <source>
        <dbReference type="ARBA" id="ARBA00037342"/>
    </source>
</evidence>
<dbReference type="Proteomes" id="UP000186817">
    <property type="component" value="Unassembled WGS sequence"/>
</dbReference>
<organism evidence="9 10">
    <name type="scientific">Symbiodinium microadriaticum</name>
    <name type="common">Dinoflagellate</name>
    <name type="synonym">Zooxanthella microadriatica</name>
    <dbReference type="NCBI Taxonomy" id="2951"/>
    <lineage>
        <taxon>Eukaryota</taxon>
        <taxon>Sar</taxon>
        <taxon>Alveolata</taxon>
        <taxon>Dinophyceae</taxon>
        <taxon>Suessiales</taxon>
        <taxon>Symbiodiniaceae</taxon>
        <taxon>Symbiodinium</taxon>
    </lineage>
</organism>
<dbReference type="InterPro" id="IPR011992">
    <property type="entry name" value="EF-hand-dom_pair"/>
</dbReference>
<dbReference type="EMBL" id="LSRX01000481">
    <property type="protein sequence ID" value="OLP96069.1"/>
    <property type="molecule type" value="Genomic_DNA"/>
</dbReference>
<accession>A0A1Q9DLP6</accession>
<dbReference type="GO" id="GO:0005509">
    <property type="term" value="F:calcium ion binding"/>
    <property type="evidence" value="ECO:0007669"/>
    <property type="project" value="InterPro"/>
</dbReference>
<dbReference type="AlphaFoldDB" id="A0A1Q9DLP6"/>
<dbReference type="Pfam" id="PF13621">
    <property type="entry name" value="Cupin_8"/>
    <property type="match status" value="1"/>
</dbReference>
<dbReference type="Gene3D" id="2.60.120.650">
    <property type="entry name" value="Cupin"/>
    <property type="match status" value="1"/>
</dbReference>
<dbReference type="CDD" id="cd00051">
    <property type="entry name" value="EFh"/>
    <property type="match status" value="1"/>
</dbReference>
<evidence type="ECO:0000256" key="2">
    <source>
        <dbReference type="ARBA" id="ARBA00022490"/>
    </source>
</evidence>
<protein>
    <submittedName>
        <fullName evidence="9">HSPB1-associated protein 1-like</fullName>
    </submittedName>
</protein>
<dbReference type="SMART" id="SM00558">
    <property type="entry name" value="JmjC"/>
    <property type="match status" value="1"/>
</dbReference>
<dbReference type="InterPro" id="IPR002048">
    <property type="entry name" value="EF_hand_dom"/>
</dbReference>
<evidence type="ECO:0000256" key="5">
    <source>
        <dbReference type="SAM" id="MobiDB-lite"/>
    </source>
</evidence>
<dbReference type="SUPFAM" id="SSF52833">
    <property type="entry name" value="Thioredoxin-like"/>
    <property type="match status" value="1"/>
</dbReference>
<dbReference type="InterPro" id="IPR014710">
    <property type="entry name" value="RmlC-like_jellyroll"/>
</dbReference>
<dbReference type="InterPro" id="IPR013766">
    <property type="entry name" value="Thioredoxin_domain"/>
</dbReference>
<evidence type="ECO:0000256" key="1">
    <source>
        <dbReference type="ARBA" id="ARBA00004496"/>
    </source>
</evidence>
<dbReference type="SMART" id="SM00054">
    <property type="entry name" value="EFh"/>
    <property type="match status" value="2"/>
</dbReference>
<evidence type="ECO:0000313" key="10">
    <source>
        <dbReference type="Proteomes" id="UP000186817"/>
    </source>
</evidence>
<gene>
    <name evidence="9" type="primary">hspbap1</name>
    <name evidence="9" type="ORF">AK812_SmicGene21741</name>
</gene>
<feature type="domain" description="JmjC" evidence="7">
    <location>
        <begin position="495"/>
        <end position="651"/>
    </location>
</feature>
<dbReference type="Pfam" id="PF13499">
    <property type="entry name" value="EF-hand_7"/>
    <property type="match status" value="1"/>
</dbReference>
<dbReference type="Gene3D" id="2.60.120.10">
    <property type="entry name" value="Jelly Rolls"/>
    <property type="match status" value="1"/>
</dbReference>
<feature type="compositionally biased region" description="Low complexity" evidence="5">
    <location>
        <begin position="503"/>
        <end position="533"/>
    </location>
</feature>
<dbReference type="PROSITE" id="PS51184">
    <property type="entry name" value="JMJC"/>
    <property type="match status" value="1"/>
</dbReference>
<dbReference type="Gene3D" id="3.40.30.10">
    <property type="entry name" value="Glutaredoxin"/>
    <property type="match status" value="1"/>
</dbReference>
<comment type="subcellular location">
    <subcellularLocation>
        <location evidence="1">Cytoplasm</location>
    </subcellularLocation>
</comment>
<dbReference type="PROSITE" id="PS50222">
    <property type="entry name" value="EF_HAND_2"/>
    <property type="match status" value="2"/>
</dbReference>
<reference evidence="9 10" key="1">
    <citation type="submission" date="2016-02" db="EMBL/GenBank/DDBJ databases">
        <title>Genome analysis of coral dinoflagellate symbionts highlights evolutionary adaptations to a symbiotic lifestyle.</title>
        <authorList>
            <person name="Aranda M."/>
            <person name="Li Y."/>
            <person name="Liew Y.J."/>
            <person name="Baumgarten S."/>
            <person name="Simakov O."/>
            <person name="Wilson M."/>
            <person name="Piel J."/>
            <person name="Ashoor H."/>
            <person name="Bougouffa S."/>
            <person name="Bajic V.B."/>
            <person name="Ryu T."/>
            <person name="Ravasi T."/>
            <person name="Bayer T."/>
            <person name="Micklem G."/>
            <person name="Kim H."/>
            <person name="Bhak J."/>
            <person name="Lajeunesse T.C."/>
            <person name="Voolstra C.R."/>
        </authorList>
    </citation>
    <scope>NUCLEOTIDE SEQUENCE [LARGE SCALE GENOMIC DNA]</scope>
    <source>
        <strain evidence="9 10">CCMP2467</strain>
    </source>
</reference>
<dbReference type="Pfam" id="PF00085">
    <property type="entry name" value="Thioredoxin"/>
    <property type="match status" value="1"/>
</dbReference>
<dbReference type="InterPro" id="IPR018247">
    <property type="entry name" value="EF_Hand_1_Ca_BS"/>
</dbReference>
<dbReference type="PROSITE" id="PS51352">
    <property type="entry name" value="THIOREDOXIN_2"/>
    <property type="match status" value="1"/>
</dbReference>
<dbReference type="InterPro" id="IPR003347">
    <property type="entry name" value="JmjC_dom"/>
</dbReference>
<comment type="function">
    <text evidence="4">May play a role in cellular stress response.</text>
</comment>
<dbReference type="PANTHER" id="PTHR12461">
    <property type="entry name" value="HYPOXIA-INDUCIBLE FACTOR 1 ALPHA INHIBITOR-RELATED"/>
    <property type="match status" value="1"/>
</dbReference>
<feature type="domain" description="EF-hand" evidence="6">
    <location>
        <begin position="345"/>
        <end position="380"/>
    </location>
</feature>
<keyword evidence="2" id="KW-0963">Cytoplasm</keyword>
<evidence type="ECO:0000259" key="6">
    <source>
        <dbReference type="PROSITE" id="PS50222"/>
    </source>
</evidence>
<dbReference type="PROSITE" id="PS00018">
    <property type="entry name" value="EF_HAND_1"/>
    <property type="match status" value="2"/>
</dbReference>
<keyword evidence="10" id="KW-1185">Reference proteome</keyword>
<feature type="domain" description="EF-hand" evidence="6">
    <location>
        <begin position="316"/>
        <end position="344"/>
    </location>
</feature>
<evidence type="ECO:0000259" key="8">
    <source>
        <dbReference type="PROSITE" id="PS51352"/>
    </source>
</evidence>
<keyword evidence="3" id="KW-0106">Calcium</keyword>
<comment type="caution">
    <text evidence="9">The sequence shown here is derived from an EMBL/GenBank/DDBJ whole genome shotgun (WGS) entry which is preliminary data.</text>
</comment>
<dbReference type="SUPFAM" id="SSF47473">
    <property type="entry name" value="EF-hand"/>
    <property type="match status" value="1"/>
</dbReference>
<dbReference type="Gene3D" id="1.10.238.10">
    <property type="entry name" value="EF-hand"/>
    <property type="match status" value="1"/>
</dbReference>
<dbReference type="InterPro" id="IPR036249">
    <property type="entry name" value="Thioredoxin-like_sf"/>
</dbReference>
<proteinExistence type="predicted"/>
<dbReference type="GO" id="GO:0005737">
    <property type="term" value="C:cytoplasm"/>
    <property type="evidence" value="ECO:0007669"/>
    <property type="project" value="UniProtKB-SubCell"/>
</dbReference>
<evidence type="ECO:0000256" key="3">
    <source>
        <dbReference type="ARBA" id="ARBA00022837"/>
    </source>
</evidence>
<evidence type="ECO:0000313" key="9">
    <source>
        <dbReference type="EMBL" id="OLP96069.1"/>
    </source>
</evidence>
<dbReference type="OrthoDB" id="420569at2759"/>